<dbReference type="InterPro" id="IPR024726">
    <property type="entry name" value="FhuF_C"/>
</dbReference>
<keyword evidence="4" id="KW-1185">Reference proteome</keyword>
<sequence>MGDLVDGPLLAAIVAGYGTSTRVPGLAADLLVTDLDGWISAEWLLGDGLDLLLAAGRQRWRAAQPHVSAALIWKAYSFWLGVPAVFGWVAARRVPHLTAAQVLVRFDDRYAPARLGMRAGVPVSVLPGDPLAGAGEPRVSVVSDEGALLATLRRTLLDEHVTPLLDAVRGSERISRRLLLGSLSAGIAHAAQRAALVAGAPPGEVTGQLLRTFGLADLVEWNAERVRRRTCCLAFTIPHQRFCADCSYWKR</sequence>
<evidence type="ECO:0000259" key="1">
    <source>
        <dbReference type="Pfam" id="PF06276"/>
    </source>
</evidence>
<proteinExistence type="predicted"/>
<reference evidence="3 4" key="1">
    <citation type="submission" date="2021-01" db="EMBL/GenBank/DDBJ databases">
        <title>Whole genome shotgun sequence of Actinoplanes deccanensis NBRC 13994.</title>
        <authorList>
            <person name="Komaki H."/>
            <person name="Tamura T."/>
        </authorList>
    </citation>
    <scope>NUCLEOTIDE SEQUENCE [LARGE SCALE GENOMIC DNA]</scope>
    <source>
        <strain evidence="3 4">NBRC 13994</strain>
    </source>
</reference>
<evidence type="ECO:0000313" key="3">
    <source>
        <dbReference type="EMBL" id="GID77413.1"/>
    </source>
</evidence>
<evidence type="ECO:0008006" key="5">
    <source>
        <dbReference type="Google" id="ProtNLM"/>
    </source>
</evidence>
<dbReference type="Proteomes" id="UP000609879">
    <property type="component" value="Unassembled WGS sequence"/>
</dbReference>
<gene>
    <name evidence="3" type="ORF">Ade02nite_60540</name>
</gene>
<dbReference type="Pfam" id="PF11575">
    <property type="entry name" value="FhuF_C"/>
    <property type="match status" value="1"/>
</dbReference>
<evidence type="ECO:0000259" key="2">
    <source>
        <dbReference type="Pfam" id="PF11575"/>
    </source>
</evidence>
<feature type="domain" description="Ferric siderophore reductase C-terminal" evidence="2">
    <location>
        <begin position="228"/>
        <end position="246"/>
    </location>
</feature>
<dbReference type="RefSeq" id="WP_379036714.1">
    <property type="nucleotide sequence ID" value="NZ_JBHRZA010000015.1"/>
</dbReference>
<accession>A0ABQ3YBQ8</accession>
<dbReference type="Pfam" id="PF06276">
    <property type="entry name" value="FhuF"/>
    <property type="match status" value="1"/>
</dbReference>
<comment type="caution">
    <text evidence="3">The sequence shown here is derived from an EMBL/GenBank/DDBJ whole genome shotgun (WGS) entry which is preliminary data.</text>
</comment>
<organism evidence="3 4">
    <name type="scientific">Paractinoplanes deccanensis</name>
    <dbReference type="NCBI Taxonomy" id="113561"/>
    <lineage>
        <taxon>Bacteria</taxon>
        <taxon>Bacillati</taxon>
        <taxon>Actinomycetota</taxon>
        <taxon>Actinomycetes</taxon>
        <taxon>Micromonosporales</taxon>
        <taxon>Micromonosporaceae</taxon>
        <taxon>Paractinoplanes</taxon>
    </lineage>
</organism>
<dbReference type="EMBL" id="BOMI01000120">
    <property type="protein sequence ID" value="GID77413.1"/>
    <property type="molecule type" value="Genomic_DNA"/>
</dbReference>
<protein>
    <recommendedName>
        <fullName evidence="5">Ferric siderophore reductase C-terminal domain-containing protein</fullName>
    </recommendedName>
</protein>
<dbReference type="InterPro" id="IPR022770">
    <property type="entry name" value="IucA/IucC-like_C"/>
</dbReference>
<name>A0ABQ3YBQ8_9ACTN</name>
<evidence type="ECO:0000313" key="4">
    <source>
        <dbReference type="Proteomes" id="UP000609879"/>
    </source>
</evidence>
<feature type="domain" description="Aerobactin siderophore biosynthesis IucA/IucC-like C-terminal" evidence="1">
    <location>
        <begin position="73"/>
        <end position="195"/>
    </location>
</feature>